<sequence length="305" mass="32051">MFRRSPARTRRGSSLGIWADRVSWQWDPLSGGNIEQALAVATCMTSLAIRTIDALRQEHDALAGVAAALTDDQLSGPSGASEWSVAQVLSHLGSGAEITLASLRAARGEGDAASDDFNRSVWDRWDAMAPAEQRAAFIECDVRLVEALEGLTPEQHASLTLPIGFLPAPATVATFGGLRLNEVAHHSWDVRVAADSGARLFEASTSVLLDQLSGDLAVLVGFAGKADRIDQRVVLAVGDSGYGIAIDDSVSLVPEVEGATATFAGASEAALRLVFGRLGPAYTPADVAVTGNVTLDELRQVFPGF</sequence>
<gene>
    <name evidence="2" type="ORF">GCM10011492_22980</name>
</gene>
<dbReference type="Proteomes" id="UP000636793">
    <property type="component" value="Unassembled WGS sequence"/>
</dbReference>
<name>A0A916WTN1_9MICO</name>
<evidence type="ECO:0000313" key="2">
    <source>
        <dbReference type="EMBL" id="GGB31723.1"/>
    </source>
</evidence>
<protein>
    <recommendedName>
        <fullName evidence="1">Mycothiol-dependent maleylpyruvate isomerase metal-binding domain-containing protein</fullName>
    </recommendedName>
</protein>
<dbReference type="InterPro" id="IPR024344">
    <property type="entry name" value="MDMPI_metal-binding"/>
</dbReference>
<dbReference type="InterPro" id="IPR017517">
    <property type="entry name" value="Maleyloyr_isom"/>
</dbReference>
<dbReference type="AlphaFoldDB" id="A0A916WTN1"/>
<dbReference type="InterPro" id="IPR034660">
    <property type="entry name" value="DinB/YfiT-like"/>
</dbReference>
<keyword evidence="3" id="KW-1185">Reference proteome</keyword>
<dbReference type="EMBL" id="BMHI01000003">
    <property type="protein sequence ID" value="GGB31723.1"/>
    <property type="molecule type" value="Genomic_DNA"/>
</dbReference>
<dbReference type="Pfam" id="PF11716">
    <property type="entry name" value="MDMPI_N"/>
    <property type="match status" value="1"/>
</dbReference>
<organism evidence="2 3">
    <name type="scientific">Flexivirga endophytica</name>
    <dbReference type="NCBI Taxonomy" id="1849103"/>
    <lineage>
        <taxon>Bacteria</taxon>
        <taxon>Bacillati</taxon>
        <taxon>Actinomycetota</taxon>
        <taxon>Actinomycetes</taxon>
        <taxon>Micrococcales</taxon>
        <taxon>Dermacoccaceae</taxon>
        <taxon>Flexivirga</taxon>
    </lineage>
</organism>
<dbReference type="Gene3D" id="1.20.120.450">
    <property type="entry name" value="dinb family like domain"/>
    <property type="match status" value="1"/>
</dbReference>
<comment type="caution">
    <text evidence="2">The sequence shown here is derived from an EMBL/GenBank/DDBJ whole genome shotgun (WGS) entry which is preliminary data.</text>
</comment>
<reference evidence="2" key="1">
    <citation type="journal article" date="2014" name="Int. J. Syst. Evol. Microbiol.">
        <title>Complete genome sequence of Corynebacterium casei LMG S-19264T (=DSM 44701T), isolated from a smear-ripened cheese.</title>
        <authorList>
            <consortium name="US DOE Joint Genome Institute (JGI-PGF)"/>
            <person name="Walter F."/>
            <person name="Albersmeier A."/>
            <person name="Kalinowski J."/>
            <person name="Ruckert C."/>
        </authorList>
    </citation>
    <scope>NUCLEOTIDE SEQUENCE</scope>
    <source>
        <strain evidence="2">CGMCC 1.15085</strain>
    </source>
</reference>
<feature type="domain" description="Mycothiol-dependent maleylpyruvate isomerase metal-binding" evidence="1">
    <location>
        <begin position="55"/>
        <end position="191"/>
    </location>
</feature>
<dbReference type="SUPFAM" id="SSF109854">
    <property type="entry name" value="DinB/YfiT-like putative metalloenzymes"/>
    <property type="match status" value="1"/>
</dbReference>
<evidence type="ECO:0000313" key="3">
    <source>
        <dbReference type="Proteomes" id="UP000636793"/>
    </source>
</evidence>
<dbReference type="NCBIfam" id="TIGR03083">
    <property type="entry name" value="maleylpyruvate isomerase family mycothiol-dependent enzyme"/>
    <property type="match status" value="1"/>
</dbReference>
<reference evidence="2" key="2">
    <citation type="submission" date="2020-09" db="EMBL/GenBank/DDBJ databases">
        <authorList>
            <person name="Sun Q."/>
            <person name="Zhou Y."/>
        </authorList>
    </citation>
    <scope>NUCLEOTIDE SEQUENCE</scope>
    <source>
        <strain evidence="2">CGMCC 1.15085</strain>
    </source>
</reference>
<proteinExistence type="predicted"/>
<dbReference type="GO" id="GO:0046872">
    <property type="term" value="F:metal ion binding"/>
    <property type="evidence" value="ECO:0007669"/>
    <property type="project" value="InterPro"/>
</dbReference>
<evidence type="ECO:0000259" key="1">
    <source>
        <dbReference type="Pfam" id="PF11716"/>
    </source>
</evidence>
<accession>A0A916WTN1</accession>